<dbReference type="Proteomes" id="UP000887540">
    <property type="component" value="Unplaced"/>
</dbReference>
<dbReference type="AlphaFoldDB" id="A0A914C558"/>
<name>A0A914C558_9BILA</name>
<reference evidence="2" key="1">
    <citation type="submission" date="2022-11" db="UniProtKB">
        <authorList>
            <consortium name="WormBaseParasite"/>
        </authorList>
    </citation>
    <scope>IDENTIFICATION</scope>
</reference>
<accession>A0A914C558</accession>
<organism evidence="1 2">
    <name type="scientific">Acrobeloides nanus</name>
    <dbReference type="NCBI Taxonomy" id="290746"/>
    <lineage>
        <taxon>Eukaryota</taxon>
        <taxon>Metazoa</taxon>
        <taxon>Ecdysozoa</taxon>
        <taxon>Nematoda</taxon>
        <taxon>Chromadorea</taxon>
        <taxon>Rhabditida</taxon>
        <taxon>Tylenchina</taxon>
        <taxon>Cephalobomorpha</taxon>
        <taxon>Cephaloboidea</taxon>
        <taxon>Cephalobidae</taxon>
        <taxon>Acrobeloides</taxon>
    </lineage>
</organism>
<keyword evidence="1" id="KW-1185">Reference proteome</keyword>
<protein>
    <submittedName>
        <fullName evidence="2">Uncharacterized protein</fullName>
    </submittedName>
</protein>
<evidence type="ECO:0000313" key="1">
    <source>
        <dbReference type="Proteomes" id="UP000887540"/>
    </source>
</evidence>
<evidence type="ECO:0000313" key="2">
    <source>
        <dbReference type="WBParaSite" id="ACRNAN_Path_313.g1215.t1"/>
    </source>
</evidence>
<sequence>MHHLKSRLKIRRDNGTPPTIILPNLAISRENGPSTLRKPSEPKLLDKENFFSDTIKSPTEGFGKLKNYSIVTEDECFTIENRLWEIANEMKNLKEKHLLDTKAIDDLKNEDVCLRNEWKFHFERMKRQKNPNPAGFSFLDI</sequence>
<dbReference type="WBParaSite" id="ACRNAN_Path_313.g1215.t1">
    <property type="protein sequence ID" value="ACRNAN_Path_313.g1215.t1"/>
    <property type="gene ID" value="ACRNAN_Path_313.g1215"/>
</dbReference>
<proteinExistence type="predicted"/>